<dbReference type="SUPFAM" id="SSF54001">
    <property type="entry name" value="Cysteine proteinases"/>
    <property type="match status" value="1"/>
</dbReference>
<dbReference type="EMBL" id="AP019303">
    <property type="protein sequence ID" value="BBH07496.1"/>
    <property type="molecule type" value="Genomic_DNA"/>
</dbReference>
<proteinExistence type="predicted"/>
<feature type="compositionally biased region" description="Basic and acidic residues" evidence="1">
    <location>
        <begin position="93"/>
        <end position="115"/>
    </location>
</feature>
<feature type="region of interest" description="Disordered" evidence="1">
    <location>
        <begin position="87"/>
        <end position="122"/>
    </location>
</feature>
<dbReference type="InterPro" id="IPR038765">
    <property type="entry name" value="Papain-like_cys_pep_sf"/>
</dbReference>
<evidence type="ECO:0000256" key="1">
    <source>
        <dbReference type="SAM" id="MobiDB-lite"/>
    </source>
</evidence>
<gene>
    <name evidence="2" type="ORF">Prudu_019456</name>
</gene>
<reference evidence="2" key="1">
    <citation type="journal article" date="2019" name="Science">
        <title>Mutation of a bHLH transcription factor allowed almond domestication.</title>
        <authorList>
            <person name="Sanchez-Perez R."/>
            <person name="Pavan S."/>
            <person name="Mazzeo R."/>
            <person name="Moldovan C."/>
            <person name="Aiese Cigliano R."/>
            <person name="Del Cueto J."/>
            <person name="Ricciardi F."/>
            <person name="Lotti C."/>
            <person name="Ricciardi L."/>
            <person name="Dicenta F."/>
            <person name="Lopez-Marques R.L."/>
            <person name="Lindberg Moller B."/>
        </authorList>
    </citation>
    <scope>NUCLEOTIDE SEQUENCE</scope>
</reference>
<name>A0A4Y1RUS8_PRUDU</name>
<dbReference type="Gene3D" id="3.40.395.10">
    <property type="entry name" value="Adenoviral Proteinase, Chain A"/>
    <property type="match status" value="1"/>
</dbReference>
<sequence>MNNMNKSDLDLAQLLKTFDPDTKSFKFGTKSFQITGNAVTQILGLPNEGKSVKLVNDRYTSTFRTRHFGEKGKPSKNQVEAELQKTIALANQPKKEKAKTEQKKKMNKGKEKKEAEEEEEEEEVDYDKEVVNIVEGWLEYIRPQARVLDCGMFVMFYMDKIAQGQPIPKSVDKKFMNEYRAQYVTKLLHHKNCFLQQNLLKI</sequence>
<protein>
    <submittedName>
        <fullName evidence="2">Uncharacterized protein</fullName>
    </submittedName>
</protein>
<accession>A0A4Y1RUS8</accession>
<evidence type="ECO:0000313" key="2">
    <source>
        <dbReference type="EMBL" id="BBH07496.1"/>
    </source>
</evidence>
<dbReference type="AlphaFoldDB" id="A0A4Y1RUS8"/>
<organism evidence="2">
    <name type="scientific">Prunus dulcis</name>
    <name type="common">Almond</name>
    <name type="synonym">Amygdalus dulcis</name>
    <dbReference type="NCBI Taxonomy" id="3755"/>
    <lineage>
        <taxon>Eukaryota</taxon>
        <taxon>Viridiplantae</taxon>
        <taxon>Streptophyta</taxon>
        <taxon>Embryophyta</taxon>
        <taxon>Tracheophyta</taxon>
        <taxon>Spermatophyta</taxon>
        <taxon>Magnoliopsida</taxon>
        <taxon>eudicotyledons</taxon>
        <taxon>Gunneridae</taxon>
        <taxon>Pentapetalae</taxon>
        <taxon>rosids</taxon>
        <taxon>fabids</taxon>
        <taxon>Rosales</taxon>
        <taxon>Rosaceae</taxon>
        <taxon>Amygdaloideae</taxon>
        <taxon>Amygdaleae</taxon>
        <taxon>Prunus</taxon>
    </lineage>
</organism>